<evidence type="ECO:0000313" key="4">
    <source>
        <dbReference type="EMBL" id="MDA0137084.1"/>
    </source>
</evidence>
<feature type="transmembrane region" description="Helical" evidence="2">
    <location>
        <begin position="190"/>
        <end position="211"/>
    </location>
</feature>
<feature type="region of interest" description="Disordered" evidence="1">
    <location>
        <begin position="164"/>
        <end position="184"/>
    </location>
</feature>
<feature type="signal peptide" evidence="3">
    <location>
        <begin position="1"/>
        <end position="21"/>
    </location>
</feature>
<feature type="chain" id="PRO_5046036139" description="TPM domain-containing protein" evidence="3">
    <location>
        <begin position="22"/>
        <end position="402"/>
    </location>
</feature>
<dbReference type="RefSeq" id="WP_202956244.1">
    <property type="nucleotide sequence ID" value="NZ_JAPCID010000007.1"/>
</dbReference>
<keyword evidence="2" id="KW-0472">Membrane</keyword>
<reference evidence="4" key="1">
    <citation type="submission" date="2022-10" db="EMBL/GenBank/DDBJ databases">
        <title>The WGS of Solirubrobacter sp. CPCC 204708.</title>
        <authorList>
            <person name="Jiang Z."/>
        </authorList>
    </citation>
    <scope>NUCLEOTIDE SEQUENCE</scope>
    <source>
        <strain evidence="4">CPCC 204708</strain>
    </source>
</reference>
<evidence type="ECO:0008006" key="6">
    <source>
        <dbReference type="Google" id="ProtNLM"/>
    </source>
</evidence>
<proteinExistence type="predicted"/>
<keyword evidence="2" id="KW-1133">Transmembrane helix</keyword>
<evidence type="ECO:0000256" key="3">
    <source>
        <dbReference type="SAM" id="SignalP"/>
    </source>
</evidence>
<keyword evidence="5" id="KW-1185">Reference proteome</keyword>
<protein>
    <recommendedName>
        <fullName evidence="6">TPM domain-containing protein</fullName>
    </recommendedName>
</protein>
<organism evidence="4 5">
    <name type="scientific">Solirubrobacter deserti</name>
    <dbReference type="NCBI Taxonomy" id="2282478"/>
    <lineage>
        <taxon>Bacteria</taxon>
        <taxon>Bacillati</taxon>
        <taxon>Actinomycetota</taxon>
        <taxon>Thermoleophilia</taxon>
        <taxon>Solirubrobacterales</taxon>
        <taxon>Solirubrobacteraceae</taxon>
        <taxon>Solirubrobacter</taxon>
    </lineage>
</organism>
<evidence type="ECO:0000256" key="2">
    <source>
        <dbReference type="SAM" id="Phobius"/>
    </source>
</evidence>
<accession>A0ABT4REX3</accession>
<comment type="caution">
    <text evidence="4">The sequence shown here is derived from an EMBL/GenBank/DDBJ whole genome shotgun (WGS) entry which is preliminary data.</text>
</comment>
<name>A0ABT4REX3_9ACTN</name>
<gene>
    <name evidence="4" type="ORF">OJ962_06215</name>
</gene>
<keyword evidence="3" id="KW-0732">Signal</keyword>
<dbReference type="Proteomes" id="UP001147700">
    <property type="component" value="Unassembled WGS sequence"/>
</dbReference>
<feature type="compositionally biased region" description="Basic and acidic residues" evidence="1">
    <location>
        <begin position="164"/>
        <end position="173"/>
    </location>
</feature>
<dbReference type="EMBL" id="JAPCID010000007">
    <property type="protein sequence ID" value="MDA0137084.1"/>
    <property type="molecule type" value="Genomic_DNA"/>
</dbReference>
<evidence type="ECO:0000313" key="5">
    <source>
        <dbReference type="Proteomes" id="UP001147700"/>
    </source>
</evidence>
<keyword evidence="2" id="KW-0812">Transmembrane</keyword>
<evidence type="ECO:0000256" key="1">
    <source>
        <dbReference type="SAM" id="MobiDB-lite"/>
    </source>
</evidence>
<sequence>MARFLALVVALVALLPAGASAQDVGAAAAGLARSPLYVDPSLRSAITEQERTQLESRLAEQRPPVLVALVPVVPGDAVNGKPRALLTVLRRRTGQRDAILVTVKDGSLTADLPDDEDEQLYAASSYTNLVEHDYGERIATTLNRYLDALADPDIVAKAEQAREDLDDRLDDTPSRPSVPAAGAAGADGGFPTALVVVIGVALLSAASLLVVRGRRGARPAPDGPLFLPDHVFEAAHGSRRRELRRTVENELVELVGELDAQPVPDLPAAQEHYQRALDARDAARRITEDPDASDADLVGALVLEDVARQALADALGRGTKVRALCALNPLHGRSAGSGRWGSSPKLPLCQACLADVRAKRAPEVLDDGGRPYLERDTVWARTAFGALVSNLPAEVVRDRVER</sequence>